<evidence type="ECO:0000313" key="2">
    <source>
        <dbReference type="Proteomes" id="UP000324222"/>
    </source>
</evidence>
<comment type="caution">
    <text evidence="1">The sequence shown here is derived from an EMBL/GenBank/DDBJ whole genome shotgun (WGS) entry which is preliminary data.</text>
</comment>
<evidence type="ECO:0000313" key="1">
    <source>
        <dbReference type="EMBL" id="MPC84716.1"/>
    </source>
</evidence>
<organism evidence="1 2">
    <name type="scientific">Portunus trituberculatus</name>
    <name type="common">Swimming crab</name>
    <name type="synonym">Neptunus trituberculatus</name>
    <dbReference type="NCBI Taxonomy" id="210409"/>
    <lineage>
        <taxon>Eukaryota</taxon>
        <taxon>Metazoa</taxon>
        <taxon>Ecdysozoa</taxon>
        <taxon>Arthropoda</taxon>
        <taxon>Crustacea</taxon>
        <taxon>Multicrustacea</taxon>
        <taxon>Malacostraca</taxon>
        <taxon>Eumalacostraca</taxon>
        <taxon>Eucarida</taxon>
        <taxon>Decapoda</taxon>
        <taxon>Pleocyemata</taxon>
        <taxon>Brachyura</taxon>
        <taxon>Eubrachyura</taxon>
        <taxon>Portunoidea</taxon>
        <taxon>Portunidae</taxon>
        <taxon>Portuninae</taxon>
        <taxon>Portunus</taxon>
    </lineage>
</organism>
<dbReference type="AlphaFoldDB" id="A0A5B7ISU3"/>
<gene>
    <name evidence="1" type="ORF">E2C01_079463</name>
</gene>
<dbReference type="Proteomes" id="UP000324222">
    <property type="component" value="Unassembled WGS sequence"/>
</dbReference>
<proteinExistence type="predicted"/>
<dbReference type="EMBL" id="VSRR010066202">
    <property type="protein sequence ID" value="MPC84716.1"/>
    <property type="molecule type" value="Genomic_DNA"/>
</dbReference>
<accession>A0A5B7ISU3</accession>
<keyword evidence="2" id="KW-1185">Reference proteome</keyword>
<reference evidence="1 2" key="1">
    <citation type="submission" date="2019-05" db="EMBL/GenBank/DDBJ databases">
        <title>Another draft genome of Portunus trituberculatus and its Hox gene families provides insights of decapod evolution.</title>
        <authorList>
            <person name="Jeong J.-H."/>
            <person name="Song I."/>
            <person name="Kim S."/>
            <person name="Choi T."/>
            <person name="Kim D."/>
            <person name="Ryu S."/>
            <person name="Kim W."/>
        </authorList>
    </citation>
    <scope>NUCLEOTIDE SEQUENCE [LARGE SCALE GENOMIC DNA]</scope>
    <source>
        <tissue evidence="1">Muscle</tissue>
    </source>
</reference>
<sequence>MLKITCSPLYLHPRVSSPSFLAVPHTPVDTHARHPTPTPRLQNTLRSNYFLDKAQNINTSPAISPLLRAVSKLEEEGMSRDHRQFVSAQVLCHVS</sequence>
<protein>
    <submittedName>
        <fullName evidence="1">Uncharacterized protein</fullName>
    </submittedName>
</protein>
<name>A0A5B7ISU3_PORTR</name>